<dbReference type="GO" id="GO:0015097">
    <property type="term" value="F:mercury ion transmembrane transporter activity"/>
    <property type="evidence" value="ECO:0007669"/>
    <property type="project" value="InterPro"/>
</dbReference>
<keyword evidence="1" id="KW-0472">Membrane</keyword>
<dbReference type="RefSeq" id="WP_042501293.1">
    <property type="nucleotide sequence ID" value="NZ_BBNU01000029.1"/>
</dbReference>
<dbReference type="OrthoDB" id="1274419at2"/>
<dbReference type="STRING" id="221126.SAMN04489722_101220"/>
<sequence>MTIKNNQIRKTPHPSMTLPTLLISFTKNNLMENNKIKNNTIDLVALSSAIICAVHCAVIPVVFSFFSLNSLHFLKNPYIELTFISFGIVFVLTSLWPSYKKVHHQVKPLLYAALGFAFIALGRLNLTELWEIVNTVIGAFIVSLAHYLNWTLMRAKINHRH</sequence>
<evidence type="ECO:0000313" key="2">
    <source>
        <dbReference type="EMBL" id="GAL63721.1"/>
    </source>
</evidence>
<accession>A0A090VG32</accession>
<proteinExistence type="predicted"/>
<organism evidence="2 5">
    <name type="scientific">Algibacter lectus</name>
    <dbReference type="NCBI Taxonomy" id="221126"/>
    <lineage>
        <taxon>Bacteria</taxon>
        <taxon>Pseudomonadati</taxon>
        <taxon>Bacteroidota</taxon>
        <taxon>Flavobacteriia</taxon>
        <taxon>Flavobacteriales</taxon>
        <taxon>Flavobacteriaceae</taxon>
        <taxon>Algibacter</taxon>
    </lineage>
</organism>
<dbReference type="Proteomes" id="UP000029644">
    <property type="component" value="Unassembled WGS sequence"/>
</dbReference>
<keyword evidence="1" id="KW-0812">Transmembrane</keyword>
<gene>
    <name evidence="3" type="ORF">JCM19274_2968</name>
    <name evidence="2" type="ORF">JCM19300_2757</name>
</gene>
<evidence type="ECO:0000313" key="5">
    <source>
        <dbReference type="Proteomes" id="UP000029644"/>
    </source>
</evidence>
<dbReference type="AlphaFoldDB" id="A0A090VG32"/>
<feature type="transmembrane region" description="Helical" evidence="1">
    <location>
        <begin position="43"/>
        <end position="66"/>
    </location>
</feature>
<comment type="caution">
    <text evidence="2">The sequence shown here is derived from an EMBL/GenBank/DDBJ whole genome shotgun (WGS) entry which is preliminary data.</text>
</comment>
<evidence type="ECO:0000256" key="1">
    <source>
        <dbReference type="SAM" id="Phobius"/>
    </source>
</evidence>
<dbReference type="Pfam" id="PF03203">
    <property type="entry name" value="MerC"/>
    <property type="match status" value="1"/>
</dbReference>
<evidence type="ECO:0000313" key="4">
    <source>
        <dbReference type="Proteomes" id="UP000029643"/>
    </source>
</evidence>
<dbReference type="EMBL" id="BBNU01000029">
    <property type="protein sequence ID" value="GAL82451.1"/>
    <property type="molecule type" value="Genomic_DNA"/>
</dbReference>
<keyword evidence="1" id="KW-1133">Transmembrane helix</keyword>
<reference evidence="4 5" key="1">
    <citation type="journal article" date="2014" name="Genome Announc.">
        <title>Draft Genome Sequences of Marine Flavobacterium Algibacter lectus Strains SS8 and NR4.</title>
        <authorList>
            <person name="Takatani N."/>
            <person name="Nakanishi M."/>
            <person name="Meirelles P."/>
            <person name="Mino S."/>
            <person name="Suda W."/>
            <person name="Oshima K."/>
            <person name="Hattori M."/>
            <person name="Ohkuma M."/>
            <person name="Hosokawa M."/>
            <person name="Miyashita K."/>
            <person name="Thompson F.L."/>
            <person name="Niwa A."/>
            <person name="Sawabe T."/>
            <person name="Sawabe T."/>
        </authorList>
    </citation>
    <scope>NUCLEOTIDE SEQUENCE [LARGE SCALE GENOMIC DNA]</scope>
    <source>
        <strain evidence="3">JCM 19274</strain>
        <strain evidence="2 5">JCM 19300</strain>
        <strain evidence="4">JCM19274</strain>
    </source>
</reference>
<name>A0A090VG32_9FLAO</name>
<feature type="transmembrane region" description="Helical" evidence="1">
    <location>
        <begin position="108"/>
        <end position="126"/>
    </location>
</feature>
<dbReference type="Proteomes" id="UP000029643">
    <property type="component" value="Unassembled WGS sequence"/>
</dbReference>
<protein>
    <recommendedName>
        <fullName evidence="6">MerC mercury resistance protein</fullName>
    </recommendedName>
</protein>
<feature type="transmembrane region" description="Helical" evidence="1">
    <location>
        <begin position="132"/>
        <end position="152"/>
    </location>
</feature>
<feature type="transmembrane region" description="Helical" evidence="1">
    <location>
        <begin position="78"/>
        <end position="96"/>
    </location>
</feature>
<dbReference type="EMBL" id="BBNQ01000013">
    <property type="protein sequence ID" value="GAL63721.1"/>
    <property type="molecule type" value="Genomic_DNA"/>
</dbReference>
<evidence type="ECO:0008006" key="6">
    <source>
        <dbReference type="Google" id="ProtNLM"/>
    </source>
</evidence>
<evidence type="ECO:0000313" key="3">
    <source>
        <dbReference type="EMBL" id="GAL82451.1"/>
    </source>
</evidence>
<dbReference type="GO" id="GO:0016020">
    <property type="term" value="C:membrane"/>
    <property type="evidence" value="ECO:0007669"/>
    <property type="project" value="InterPro"/>
</dbReference>
<dbReference type="InterPro" id="IPR004891">
    <property type="entry name" value="Mercury-R_MerC"/>
</dbReference>